<dbReference type="Proteomes" id="UP000542353">
    <property type="component" value="Unassembled WGS sequence"/>
</dbReference>
<dbReference type="InterPro" id="IPR036227">
    <property type="entry name" value="Ribosomal_uL15/eL18_sf"/>
</dbReference>
<evidence type="ECO:0000256" key="4">
    <source>
        <dbReference type="HAMAP-Rule" id="MF_01341"/>
    </source>
</evidence>
<dbReference type="InterPro" id="IPR001196">
    <property type="entry name" value="Ribosomal_uL15_CS"/>
</dbReference>
<evidence type="ECO:0000313" key="9">
    <source>
        <dbReference type="Proteomes" id="UP000542353"/>
    </source>
</evidence>
<evidence type="ECO:0000256" key="1">
    <source>
        <dbReference type="ARBA" id="ARBA00007320"/>
    </source>
</evidence>
<dbReference type="GO" id="GO:0003735">
    <property type="term" value="F:structural constituent of ribosome"/>
    <property type="evidence" value="ECO:0007669"/>
    <property type="project" value="InterPro"/>
</dbReference>
<dbReference type="GO" id="GO:0006412">
    <property type="term" value="P:translation"/>
    <property type="evidence" value="ECO:0007669"/>
    <property type="project" value="UniProtKB-UniRule"/>
</dbReference>
<dbReference type="PANTHER" id="PTHR12934">
    <property type="entry name" value="50S RIBOSOMAL PROTEIN L15"/>
    <property type="match status" value="1"/>
</dbReference>
<evidence type="ECO:0000313" key="8">
    <source>
        <dbReference type="EMBL" id="MBB5048669.1"/>
    </source>
</evidence>
<dbReference type="AlphaFoldDB" id="A0A7W7Z618"/>
<accession>A0A7W7Z618</accession>
<keyword evidence="9" id="KW-1185">Reference proteome</keyword>
<organism evidence="8 9">
    <name type="scientific">Rhodopseudomonas rhenobacensis</name>
    <dbReference type="NCBI Taxonomy" id="87461"/>
    <lineage>
        <taxon>Bacteria</taxon>
        <taxon>Pseudomonadati</taxon>
        <taxon>Pseudomonadota</taxon>
        <taxon>Alphaproteobacteria</taxon>
        <taxon>Hyphomicrobiales</taxon>
        <taxon>Nitrobacteraceae</taxon>
        <taxon>Rhodopseudomonas</taxon>
    </lineage>
</organism>
<reference evidence="8 9" key="1">
    <citation type="submission" date="2020-08" db="EMBL/GenBank/DDBJ databases">
        <title>Genomic Encyclopedia of Type Strains, Phase IV (KMG-IV): sequencing the most valuable type-strain genomes for metagenomic binning, comparative biology and taxonomic classification.</title>
        <authorList>
            <person name="Goeker M."/>
        </authorList>
    </citation>
    <scope>NUCLEOTIDE SEQUENCE [LARGE SCALE GENOMIC DNA]</scope>
    <source>
        <strain evidence="8 9">DSM 12706</strain>
    </source>
</reference>
<keyword evidence="2 4" id="KW-0689">Ribosomal protein</keyword>
<feature type="region of interest" description="Disordered" evidence="6">
    <location>
        <begin position="1"/>
        <end position="41"/>
    </location>
</feature>
<evidence type="ECO:0000256" key="3">
    <source>
        <dbReference type="ARBA" id="ARBA00023274"/>
    </source>
</evidence>
<keyword evidence="4" id="KW-0699">rRNA-binding</keyword>
<comment type="subunit">
    <text evidence="4">Part of the 50S ribosomal subunit.</text>
</comment>
<dbReference type="SUPFAM" id="SSF52080">
    <property type="entry name" value="Ribosomal proteins L15p and L18e"/>
    <property type="match status" value="1"/>
</dbReference>
<feature type="compositionally biased region" description="Gly residues" evidence="6">
    <location>
        <begin position="21"/>
        <end position="37"/>
    </location>
</feature>
<evidence type="ECO:0000256" key="6">
    <source>
        <dbReference type="SAM" id="MobiDB-lite"/>
    </source>
</evidence>
<name>A0A7W7Z618_9BRAD</name>
<dbReference type="InterPro" id="IPR005749">
    <property type="entry name" value="Ribosomal_uL15_bac-type"/>
</dbReference>
<protein>
    <recommendedName>
        <fullName evidence="4">Large ribosomal subunit protein uL15</fullName>
    </recommendedName>
</protein>
<dbReference type="SMR" id="A0A7W7Z618"/>
<dbReference type="HAMAP" id="MF_01341">
    <property type="entry name" value="Ribosomal_uL15"/>
    <property type="match status" value="1"/>
</dbReference>
<comment type="function">
    <text evidence="4">Binds to the 23S rRNA.</text>
</comment>
<keyword evidence="4" id="KW-0694">RNA-binding</keyword>
<comment type="similarity">
    <text evidence="1 4 5">Belongs to the universal ribosomal protein uL15 family.</text>
</comment>
<dbReference type="RefSeq" id="WP_011473856.1">
    <property type="nucleotide sequence ID" value="NZ_JACHIH010000024.1"/>
</dbReference>
<dbReference type="PANTHER" id="PTHR12934:SF11">
    <property type="entry name" value="LARGE RIBOSOMAL SUBUNIT PROTEIN UL15M"/>
    <property type="match status" value="1"/>
</dbReference>
<dbReference type="Gene3D" id="3.100.10.10">
    <property type="match status" value="1"/>
</dbReference>
<evidence type="ECO:0000256" key="2">
    <source>
        <dbReference type="ARBA" id="ARBA00022980"/>
    </source>
</evidence>
<sequence length="162" mass="17113">MKLSDIADNAGSRKKRMRVGRGIGSGKGKTAGRGGKGQTARSGVRIKGFEGGQMPLHRRLPKRGFNNIFRLDFAEINLDRLQEAVDAKTIDGSGVINAETLVASGVLRRAKDGVRLLGRGELKAKLTIEVHGATKTAIEAVEKAGGTVKILAPAKKDEGEAA</sequence>
<dbReference type="Pfam" id="PF00828">
    <property type="entry name" value="Ribosomal_L27A"/>
    <property type="match status" value="1"/>
</dbReference>
<dbReference type="NCBIfam" id="TIGR01071">
    <property type="entry name" value="rplO_bact"/>
    <property type="match status" value="1"/>
</dbReference>
<dbReference type="InterPro" id="IPR030878">
    <property type="entry name" value="Ribosomal_uL15"/>
</dbReference>
<dbReference type="InterPro" id="IPR021131">
    <property type="entry name" value="Ribosomal_uL15/eL18"/>
</dbReference>
<dbReference type="GO" id="GO:0022625">
    <property type="term" value="C:cytosolic large ribosomal subunit"/>
    <property type="evidence" value="ECO:0007669"/>
    <property type="project" value="TreeGrafter"/>
</dbReference>
<dbReference type="PROSITE" id="PS00475">
    <property type="entry name" value="RIBOSOMAL_L15"/>
    <property type="match status" value="1"/>
</dbReference>
<dbReference type="EMBL" id="JACHIH010000024">
    <property type="protein sequence ID" value="MBB5048669.1"/>
    <property type="molecule type" value="Genomic_DNA"/>
</dbReference>
<proteinExistence type="inferred from homology"/>
<dbReference type="GO" id="GO:0019843">
    <property type="term" value="F:rRNA binding"/>
    <property type="evidence" value="ECO:0007669"/>
    <property type="project" value="UniProtKB-UniRule"/>
</dbReference>
<evidence type="ECO:0000256" key="5">
    <source>
        <dbReference type="RuleBase" id="RU003888"/>
    </source>
</evidence>
<evidence type="ECO:0000259" key="7">
    <source>
        <dbReference type="Pfam" id="PF00828"/>
    </source>
</evidence>
<keyword evidence="3 4" id="KW-0687">Ribonucleoprotein</keyword>
<comment type="caution">
    <text evidence="8">The sequence shown here is derived from an EMBL/GenBank/DDBJ whole genome shotgun (WGS) entry which is preliminary data.</text>
</comment>
<feature type="domain" description="Large ribosomal subunit protein uL15/eL18" evidence="7">
    <location>
        <begin position="75"/>
        <end position="148"/>
    </location>
</feature>
<gene>
    <name evidence="4" type="primary">rplO</name>
    <name evidence="8" type="ORF">HNR60_003437</name>
</gene>